<dbReference type="AlphaFoldDB" id="G0MAL4"/>
<evidence type="ECO:0000256" key="5">
    <source>
        <dbReference type="SAM" id="Coils"/>
    </source>
</evidence>
<dbReference type="GO" id="GO:0008270">
    <property type="term" value="F:zinc ion binding"/>
    <property type="evidence" value="ECO:0007669"/>
    <property type="project" value="UniProtKB-KW"/>
</dbReference>
<sequence length="173" mass="20115">MPSATPLSDTVRIECLRKRIKALENRNKVLETAVATNAPSMWGNPNLEVTRLESLLRQKREENERLTATNERQNVVLQWHRENDDARIASRQCPVCLDDYSDVHVPTIIHCGHSVCITCARQLCRRVPQQHQRERPTYIITCPVCRQDGIETPNRLRRNYAIFPGYVRPRPTY</sequence>
<feature type="coiled-coil region" evidence="5">
    <location>
        <begin position="13"/>
        <end position="76"/>
    </location>
</feature>
<keyword evidence="1" id="KW-0479">Metal-binding</keyword>
<dbReference type="Gene3D" id="3.30.40.10">
    <property type="entry name" value="Zinc/RING finger domain, C3HC4 (zinc finger)"/>
    <property type="match status" value="1"/>
</dbReference>
<dbReference type="HOGENOM" id="CLU_1548967_0_0_1"/>
<evidence type="ECO:0000256" key="1">
    <source>
        <dbReference type="ARBA" id="ARBA00022723"/>
    </source>
</evidence>
<dbReference type="EMBL" id="GL379788">
    <property type="protein sequence ID" value="EGT40545.1"/>
    <property type="molecule type" value="Genomic_DNA"/>
</dbReference>
<keyword evidence="8" id="KW-1185">Reference proteome</keyword>
<keyword evidence="2 4" id="KW-0863">Zinc-finger</keyword>
<dbReference type="InterPro" id="IPR013083">
    <property type="entry name" value="Znf_RING/FYVE/PHD"/>
</dbReference>
<dbReference type="Pfam" id="PF13445">
    <property type="entry name" value="zf-RING_UBOX"/>
    <property type="match status" value="1"/>
</dbReference>
<feature type="domain" description="RING-type" evidence="6">
    <location>
        <begin position="93"/>
        <end position="146"/>
    </location>
</feature>
<dbReference type="InterPro" id="IPR017907">
    <property type="entry name" value="Znf_RING_CS"/>
</dbReference>
<dbReference type="SMART" id="SM00184">
    <property type="entry name" value="RING"/>
    <property type="match status" value="1"/>
</dbReference>
<protein>
    <recommendedName>
        <fullName evidence="6">RING-type domain-containing protein</fullName>
    </recommendedName>
</protein>
<name>G0MAL4_CAEBE</name>
<proteinExistence type="predicted"/>
<accession>G0MAL4</accession>
<dbReference type="InterPro" id="IPR027370">
    <property type="entry name" value="Znf-RING_euk"/>
</dbReference>
<organism evidence="8">
    <name type="scientific">Caenorhabditis brenneri</name>
    <name type="common">Nematode worm</name>
    <dbReference type="NCBI Taxonomy" id="135651"/>
    <lineage>
        <taxon>Eukaryota</taxon>
        <taxon>Metazoa</taxon>
        <taxon>Ecdysozoa</taxon>
        <taxon>Nematoda</taxon>
        <taxon>Chromadorea</taxon>
        <taxon>Rhabditida</taxon>
        <taxon>Rhabditina</taxon>
        <taxon>Rhabditomorpha</taxon>
        <taxon>Rhabditoidea</taxon>
        <taxon>Rhabditidae</taxon>
        <taxon>Peloderinae</taxon>
        <taxon>Caenorhabditis</taxon>
    </lineage>
</organism>
<evidence type="ECO:0000256" key="2">
    <source>
        <dbReference type="ARBA" id="ARBA00022771"/>
    </source>
</evidence>
<dbReference type="InParanoid" id="G0MAL4"/>
<evidence type="ECO:0000256" key="3">
    <source>
        <dbReference type="ARBA" id="ARBA00022833"/>
    </source>
</evidence>
<dbReference type="Proteomes" id="UP000008068">
    <property type="component" value="Unassembled WGS sequence"/>
</dbReference>
<evidence type="ECO:0000256" key="4">
    <source>
        <dbReference type="PROSITE-ProRule" id="PRU00175"/>
    </source>
</evidence>
<gene>
    <name evidence="7" type="ORF">CAEBREN_00307</name>
</gene>
<dbReference type="SUPFAM" id="SSF57850">
    <property type="entry name" value="RING/U-box"/>
    <property type="match status" value="1"/>
</dbReference>
<keyword evidence="3" id="KW-0862">Zinc</keyword>
<evidence type="ECO:0000313" key="8">
    <source>
        <dbReference type="Proteomes" id="UP000008068"/>
    </source>
</evidence>
<dbReference type="InterPro" id="IPR001841">
    <property type="entry name" value="Znf_RING"/>
</dbReference>
<dbReference type="PROSITE" id="PS50089">
    <property type="entry name" value="ZF_RING_2"/>
    <property type="match status" value="1"/>
</dbReference>
<evidence type="ECO:0000313" key="7">
    <source>
        <dbReference type="EMBL" id="EGT40545.1"/>
    </source>
</evidence>
<reference evidence="8" key="1">
    <citation type="submission" date="2011-07" db="EMBL/GenBank/DDBJ databases">
        <authorList>
            <consortium name="Caenorhabditis brenneri Sequencing and Analysis Consortium"/>
            <person name="Wilson R.K."/>
        </authorList>
    </citation>
    <scope>NUCLEOTIDE SEQUENCE [LARGE SCALE GENOMIC DNA]</scope>
    <source>
        <strain evidence="8">PB2801</strain>
    </source>
</reference>
<dbReference type="PROSITE" id="PS00518">
    <property type="entry name" value="ZF_RING_1"/>
    <property type="match status" value="1"/>
</dbReference>
<dbReference type="STRING" id="135651.G0MAL4"/>
<keyword evidence="5" id="KW-0175">Coiled coil</keyword>
<evidence type="ECO:0000259" key="6">
    <source>
        <dbReference type="PROSITE" id="PS50089"/>
    </source>
</evidence>